<dbReference type="Proteomes" id="UP000185478">
    <property type="component" value="Chromosome"/>
</dbReference>
<feature type="transmembrane region" description="Helical" evidence="6">
    <location>
        <begin position="120"/>
        <end position="141"/>
    </location>
</feature>
<dbReference type="InterPro" id="IPR045062">
    <property type="entry name" value="Cyt_c_biogenesis_CcsA/CcmC"/>
</dbReference>
<sequence>MPVDTNLANFSDLAYRTAIVIYALAMVLSVIYYMRSAAAIEAKNHGKDASAIEAKANKFAGMTQSLVWLGIIVHAASVVLRGMSVSRFPWGNLYEYISLTMLLSMAVAAVIFARSSFRILWAWVLGPVILLMFYGGTKLYAESAPVVPALRSFWLPVHVSIISIGSGLGLVSSVASILFIMRSSSNAKMKKFTAPLPTAEKLDAIAYRTAVATLPVFGVGIILGAIWAEAAWGRFWGFDPKETMALVTWLLYAAYLHARATTGWKKTTVAWINVLAFVGMLFNLLPVNLFVSSLHSYAGLN</sequence>
<dbReference type="KEGG" id="caqu:CAQU_01455"/>
<name>A0A1L7CDP1_9CORY</name>
<evidence type="ECO:0000313" key="9">
    <source>
        <dbReference type="Proteomes" id="UP000185478"/>
    </source>
</evidence>
<organism evidence="8 9">
    <name type="scientific">Corynebacterium aquilae DSM 44791</name>
    <dbReference type="NCBI Taxonomy" id="1431546"/>
    <lineage>
        <taxon>Bacteria</taxon>
        <taxon>Bacillati</taxon>
        <taxon>Actinomycetota</taxon>
        <taxon>Actinomycetes</taxon>
        <taxon>Mycobacteriales</taxon>
        <taxon>Corynebacteriaceae</taxon>
        <taxon>Corynebacterium</taxon>
    </lineage>
</organism>
<protein>
    <submittedName>
        <fullName evidence="8">Cytochrome C biogenesis protein</fullName>
    </submittedName>
</protein>
<evidence type="ECO:0000256" key="1">
    <source>
        <dbReference type="ARBA" id="ARBA00004141"/>
    </source>
</evidence>
<comment type="subcellular location">
    <subcellularLocation>
        <location evidence="1">Membrane</location>
        <topology evidence="1">Multi-pass membrane protein</topology>
    </subcellularLocation>
</comment>
<keyword evidence="3" id="KW-0201">Cytochrome c-type biogenesis</keyword>
<reference evidence="8 9" key="1">
    <citation type="submission" date="2014-08" db="EMBL/GenBank/DDBJ databases">
        <title>Complete genome sequence of Corynebacterium aquilae S-613T(T) (=DSM 44791(T)), isolated from the choana of a healthy golden eagle.</title>
        <authorList>
            <person name="Ruckert C."/>
            <person name="Albersmeier A."/>
            <person name="Winkler A."/>
            <person name="Kalinowski J."/>
        </authorList>
    </citation>
    <scope>NUCLEOTIDE SEQUENCE [LARGE SCALE GENOMIC DNA]</scope>
    <source>
        <strain evidence="8 9">S-613</strain>
    </source>
</reference>
<feature type="transmembrane region" description="Helical" evidence="6">
    <location>
        <begin position="270"/>
        <end position="291"/>
    </location>
</feature>
<evidence type="ECO:0000256" key="3">
    <source>
        <dbReference type="ARBA" id="ARBA00022748"/>
    </source>
</evidence>
<evidence type="ECO:0000256" key="4">
    <source>
        <dbReference type="ARBA" id="ARBA00022989"/>
    </source>
</evidence>
<dbReference type="STRING" id="1431546.CAQU_01455"/>
<proteinExistence type="predicted"/>
<evidence type="ECO:0000313" key="8">
    <source>
        <dbReference type="EMBL" id="APT83956.1"/>
    </source>
</evidence>
<feature type="transmembrane region" description="Helical" evidence="6">
    <location>
        <begin position="153"/>
        <end position="181"/>
    </location>
</feature>
<feature type="transmembrane region" description="Helical" evidence="6">
    <location>
        <begin position="65"/>
        <end position="84"/>
    </location>
</feature>
<dbReference type="PANTHER" id="PTHR30071">
    <property type="entry name" value="HEME EXPORTER PROTEIN C"/>
    <property type="match status" value="1"/>
</dbReference>
<keyword evidence="4 6" id="KW-1133">Transmembrane helix</keyword>
<dbReference type="Pfam" id="PF01578">
    <property type="entry name" value="Cytochrom_C_asm"/>
    <property type="match status" value="1"/>
</dbReference>
<dbReference type="InterPro" id="IPR002541">
    <property type="entry name" value="Cyt_c_assembly"/>
</dbReference>
<feature type="transmembrane region" description="Helical" evidence="6">
    <location>
        <begin position="13"/>
        <end position="34"/>
    </location>
</feature>
<keyword evidence="5 6" id="KW-0472">Membrane</keyword>
<keyword evidence="9" id="KW-1185">Reference proteome</keyword>
<dbReference type="AlphaFoldDB" id="A0A1L7CDP1"/>
<dbReference type="EMBL" id="CP009245">
    <property type="protein sequence ID" value="APT83956.1"/>
    <property type="molecule type" value="Genomic_DNA"/>
</dbReference>
<dbReference type="PANTHER" id="PTHR30071:SF1">
    <property type="entry name" value="CYTOCHROME B_B6 PROTEIN-RELATED"/>
    <property type="match status" value="1"/>
</dbReference>
<feature type="transmembrane region" description="Helical" evidence="6">
    <location>
        <begin position="240"/>
        <end position="258"/>
    </location>
</feature>
<evidence type="ECO:0000256" key="6">
    <source>
        <dbReference type="SAM" id="Phobius"/>
    </source>
</evidence>
<evidence type="ECO:0000256" key="5">
    <source>
        <dbReference type="ARBA" id="ARBA00023136"/>
    </source>
</evidence>
<dbReference type="OrthoDB" id="9814290at2"/>
<keyword evidence="2 6" id="KW-0812">Transmembrane</keyword>
<evidence type="ECO:0000256" key="2">
    <source>
        <dbReference type="ARBA" id="ARBA00022692"/>
    </source>
</evidence>
<evidence type="ECO:0000259" key="7">
    <source>
        <dbReference type="Pfam" id="PF01578"/>
    </source>
</evidence>
<dbReference type="GO" id="GO:0017004">
    <property type="term" value="P:cytochrome complex assembly"/>
    <property type="evidence" value="ECO:0007669"/>
    <property type="project" value="UniProtKB-KW"/>
</dbReference>
<feature type="transmembrane region" description="Helical" evidence="6">
    <location>
        <begin position="205"/>
        <end position="228"/>
    </location>
</feature>
<dbReference type="GO" id="GO:0020037">
    <property type="term" value="F:heme binding"/>
    <property type="evidence" value="ECO:0007669"/>
    <property type="project" value="InterPro"/>
</dbReference>
<dbReference type="NCBIfam" id="TIGR03144">
    <property type="entry name" value="cytochr_II_ccsB"/>
    <property type="match status" value="1"/>
</dbReference>
<accession>A0A1L7CDP1</accession>
<dbReference type="InterPro" id="IPR017562">
    <property type="entry name" value="Cyt_c_biogenesis_CcsA"/>
</dbReference>
<dbReference type="GO" id="GO:0005886">
    <property type="term" value="C:plasma membrane"/>
    <property type="evidence" value="ECO:0007669"/>
    <property type="project" value="TreeGrafter"/>
</dbReference>
<feature type="domain" description="Cytochrome c assembly protein" evidence="7">
    <location>
        <begin position="90"/>
        <end position="295"/>
    </location>
</feature>
<dbReference type="RefSeq" id="WP_075724587.1">
    <property type="nucleotide sequence ID" value="NZ_CP009245.1"/>
</dbReference>
<gene>
    <name evidence="8" type="ORF">CAQU_01455</name>
</gene>
<feature type="transmembrane region" description="Helical" evidence="6">
    <location>
        <begin position="96"/>
        <end position="113"/>
    </location>
</feature>